<name>A0AAN8YDM8_SOLBU</name>
<gene>
    <name evidence="1" type="ORF">RDI58_016321</name>
</gene>
<dbReference type="AlphaFoldDB" id="A0AAN8YDM8"/>
<dbReference type="EMBL" id="JBANQN010000006">
    <property type="protein sequence ID" value="KAK6787796.1"/>
    <property type="molecule type" value="Genomic_DNA"/>
</dbReference>
<keyword evidence="2" id="KW-1185">Reference proteome</keyword>
<dbReference type="Proteomes" id="UP001371456">
    <property type="component" value="Unassembled WGS sequence"/>
</dbReference>
<sequence length="112" mass="12830">MDKFGNGNKLERNLHSGKVIENLYKHSDYELTLCVIYYQNEHSSLQQYQPHIDITDIASTSTMQPRDEKIGDTSNSNIVDSIDQNKLEICVAAVSQDDKDHQLITKIMIFNN</sequence>
<accession>A0AAN8YDM8</accession>
<organism evidence="1 2">
    <name type="scientific">Solanum bulbocastanum</name>
    <name type="common">Wild potato</name>
    <dbReference type="NCBI Taxonomy" id="147425"/>
    <lineage>
        <taxon>Eukaryota</taxon>
        <taxon>Viridiplantae</taxon>
        <taxon>Streptophyta</taxon>
        <taxon>Embryophyta</taxon>
        <taxon>Tracheophyta</taxon>
        <taxon>Spermatophyta</taxon>
        <taxon>Magnoliopsida</taxon>
        <taxon>eudicotyledons</taxon>
        <taxon>Gunneridae</taxon>
        <taxon>Pentapetalae</taxon>
        <taxon>asterids</taxon>
        <taxon>lamiids</taxon>
        <taxon>Solanales</taxon>
        <taxon>Solanaceae</taxon>
        <taxon>Solanoideae</taxon>
        <taxon>Solaneae</taxon>
        <taxon>Solanum</taxon>
    </lineage>
</organism>
<reference evidence="1 2" key="1">
    <citation type="submission" date="2024-02" db="EMBL/GenBank/DDBJ databases">
        <title>de novo genome assembly of Solanum bulbocastanum strain 11H21.</title>
        <authorList>
            <person name="Hosaka A.J."/>
        </authorList>
    </citation>
    <scope>NUCLEOTIDE SEQUENCE [LARGE SCALE GENOMIC DNA]</scope>
    <source>
        <tissue evidence="1">Young leaves</tissue>
    </source>
</reference>
<protein>
    <submittedName>
        <fullName evidence="1">Uncharacterized protein</fullName>
    </submittedName>
</protein>
<proteinExistence type="predicted"/>
<evidence type="ECO:0000313" key="1">
    <source>
        <dbReference type="EMBL" id="KAK6787796.1"/>
    </source>
</evidence>
<comment type="caution">
    <text evidence="1">The sequence shown here is derived from an EMBL/GenBank/DDBJ whole genome shotgun (WGS) entry which is preliminary data.</text>
</comment>
<evidence type="ECO:0000313" key="2">
    <source>
        <dbReference type="Proteomes" id="UP001371456"/>
    </source>
</evidence>